<dbReference type="EMBL" id="VAFL01000001">
    <property type="protein sequence ID" value="TKW68567.1"/>
    <property type="molecule type" value="Genomic_DNA"/>
</dbReference>
<gene>
    <name evidence="1" type="ORF">DI616_00800</name>
</gene>
<dbReference type="AlphaFoldDB" id="A0A533IDL2"/>
<sequence length="93" mass="10663">MRRLSIALLLSSANDEVTLQSVPEEDLDENLRAMTGPEREAYVSQQMQTRSVLEVEMADLVRQRNDYLAETTSETQGNSFDRSVKDLLITQWQ</sequence>
<protein>
    <submittedName>
        <fullName evidence="1">Uncharacterized protein</fullName>
    </submittedName>
</protein>
<evidence type="ECO:0000313" key="2">
    <source>
        <dbReference type="Proteomes" id="UP000315344"/>
    </source>
</evidence>
<comment type="caution">
    <text evidence="1">The sequence shown here is derived from an EMBL/GenBank/DDBJ whole genome shotgun (WGS) entry which is preliminary data.</text>
</comment>
<proteinExistence type="predicted"/>
<organism evidence="1 2">
    <name type="scientific">Paracoccus denitrificans</name>
    <dbReference type="NCBI Taxonomy" id="266"/>
    <lineage>
        <taxon>Bacteria</taxon>
        <taxon>Pseudomonadati</taxon>
        <taxon>Pseudomonadota</taxon>
        <taxon>Alphaproteobacteria</taxon>
        <taxon>Rhodobacterales</taxon>
        <taxon>Paracoccaceae</taxon>
        <taxon>Paracoccus</taxon>
    </lineage>
</organism>
<reference evidence="1 2" key="1">
    <citation type="journal article" date="2017" name="Nat. Commun.">
        <title>In situ click chemistry generation of cyclooxygenase-2 inhibitors.</title>
        <authorList>
            <person name="Bhardwaj A."/>
            <person name="Kaur J."/>
            <person name="Wuest M."/>
            <person name="Wuest F."/>
        </authorList>
    </citation>
    <scope>NUCLEOTIDE SEQUENCE [LARGE SCALE GENOMIC DNA]</scope>
    <source>
        <strain evidence="1">S2_012_000_R3_94</strain>
    </source>
</reference>
<dbReference type="Proteomes" id="UP000315344">
    <property type="component" value="Unassembled WGS sequence"/>
</dbReference>
<name>A0A533IDL2_PARDE</name>
<accession>A0A533IDL2</accession>
<evidence type="ECO:0000313" key="1">
    <source>
        <dbReference type="EMBL" id="TKW68567.1"/>
    </source>
</evidence>